<protein>
    <submittedName>
        <fullName evidence="2">Conjugal transfer protein TraC</fullName>
    </submittedName>
</protein>
<sequence length="122" mass="13044">MLWMSDAVLACVVEYATDQQDRGRKMRRPRDIDAELKALQEKAKQLKAQRTLQLGELVEATGADTLSIEALAGVLLAAVEQADGKPEAVARWTERGTAFFQAGAKKGGRKGTGNDQNGASGA</sequence>
<evidence type="ECO:0000256" key="1">
    <source>
        <dbReference type="SAM" id="MobiDB-lite"/>
    </source>
</evidence>
<proteinExistence type="predicted"/>
<dbReference type="EMBL" id="BAQJ01000072">
    <property type="protein sequence ID" value="GBQ70029.1"/>
    <property type="molecule type" value="Genomic_DNA"/>
</dbReference>
<dbReference type="Pfam" id="PF06412">
    <property type="entry name" value="TraD"/>
    <property type="match status" value="1"/>
</dbReference>
<reference evidence="2" key="1">
    <citation type="submission" date="2013-04" db="EMBL/GenBank/DDBJ databases">
        <title>The genome sequencing project of 58 acetic acid bacteria.</title>
        <authorList>
            <person name="Okamoto-Kainuma A."/>
            <person name="Ishikawa M."/>
            <person name="Umino S."/>
            <person name="Koizumi Y."/>
            <person name="Shiwa Y."/>
            <person name="Yoshikawa H."/>
            <person name="Matsutani M."/>
            <person name="Matsushita K."/>
        </authorList>
    </citation>
    <scope>NUCLEOTIDE SEQUENCE</scope>
    <source>
        <strain evidence="2">NRIC 0521</strain>
    </source>
</reference>
<keyword evidence="3" id="KW-1185">Reference proteome</keyword>
<organism evidence="2 3">
    <name type="scientific">Komagataeibacter intermedius NRIC 0521</name>
    <dbReference type="NCBI Taxonomy" id="1307934"/>
    <lineage>
        <taxon>Bacteria</taxon>
        <taxon>Pseudomonadati</taxon>
        <taxon>Pseudomonadota</taxon>
        <taxon>Alphaproteobacteria</taxon>
        <taxon>Acetobacterales</taxon>
        <taxon>Acetobacteraceae</taxon>
        <taxon>Komagataeibacter</taxon>
    </lineage>
</organism>
<feature type="region of interest" description="Disordered" evidence="1">
    <location>
        <begin position="101"/>
        <end position="122"/>
    </location>
</feature>
<dbReference type="Proteomes" id="UP001061452">
    <property type="component" value="Unassembled WGS sequence"/>
</dbReference>
<accession>A0ABQ0PIT8</accession>
<evidence type="ECO:0000313" key="3">
    <source>
        <dbReference type="Proteomes" id="UP001061452"/>
    </source>
</evidence>
<comment type="caution">
    <text evidence="2">The sequence shown here is derived from an EMBL/GenBank/DDBJ whole genome shotgun (WGS) entry which is preliminary data.</text>
</comment>
<evidence type="ECO:0000313" key="2">
    <source>
        <dbReference type="EMBL" id="GBQ70029.1"/>
    </source>
</evidence>
<name>A0ABQ0PIT8_9PROT</name>
<gene>
    <name evidence="2" type="ORF">AA0521_1590</name>
</gene>
<dbReference type="InterPro" id="IPR009444">
    <property type="entry name" value="Conjugal_tfr_TraD_a-type"/>
</dbReference>